<sequence length="143" mass="15566">MESGIPDVDECSTQRCCVERKSNHTELWVISYGVSCYLHQTTADQLSKGGPFNYSKILTNQTFYRRSEYARPAGFPCAGPGAIAKARPCAVNYCNTRSLQTSRLHGSDRPSKPVEGRKLLARDAAGSVGNRASCDATNADKSD</sequence>
<gene>
    <name evidence="1" type="ORF">KC01_LOCUS10383</name>
</gene>
<dbReference type="AlphaFoldDB" id="A0AAV2JU98"/>
<keyword evidence="2" id="KW-1185">Reference proteome</keyword>
<evidence type="ECO:0000313" key="1">
    <source>
        <dbReference type="EMBL" id="CAL1579315.1"/>
    </source>
</evidence>
<evidence type="ECO:0000313" key="2">
    <source>
        <dbReference type="Proteomes" id="UP001497482"/>
    </source>
</evidence>
<organism evidence="1 2">
    <name type="scientific">Knipowitschia caucasica</name>
    <name type="common">Caucasian dwarf goby</name>
    <name type="synonym">Pomatoschistus caucasicus</name>
    <dbReference type="NCBI Taxonomy" id="637954"/>
    <lineage>
        <taxon>Eukaryota</taxon>
        <taxon>Metazoa</taxon>
        <taxon>Chordata</taxon>
        <taxon>Craniata</taxon>
        <taxon>Vertebrata</taxon>
        <taxon>Euteleostomi</taxon>
        <taxon>Actinopterygii</taxon>
        <taxon>Neopterygii</taxon>
        <taxon>Teleostei</taxon>
        <taxon>Neoteleostei</taxon>
        <taxon>Acanthomorphata</taxon>
        <taxon>Gobiaria</taxon>
        <taxon>Gobiiformes</taxon>
        <taxon>Gobioidei</taxon>
        <taxon>Gobiidae</taxon>
        <taxon>Gobiinae</taxon>
        <taxon>Knipowitschia</taxon>
    </lineage>
</organism>
<reference evidence="1 2" key="1">
    <citation type="submission" date="2024-04" db="EMBL/GenBank/DDBJ databases">
        <authorList>
            <person name="Waldvogel A.-M."/>
            <person name="Schoenle A."/>
        </authorList>
    </citation>
    <scope>NUCLEOTIDE SEQUENCE [LARGE SCALE GENOMIC DNA]</scope>
</reference>
<accession>A0AAV2JU98</accession>
<proteinExistence type="predicted"/>
<dbReference type="EMBL" id="OZ035836">
    <property type="protein sequence ID" value="CAL1579315.1"/>
    <property type="molecule type" value="Genomic_DNA"/>
</dbReference>
<protein>
    <submittedName>
        <fullName evidence="1">Uncharacterized protein</fullName>
    </submittedName>
</protein>
<name>A0AAV2JU98_KNICA</name>
<dbReference type="Proteomes" id="UP001497482">
    <property type="component" value="Chromosome 14"/>
</dbReference>